<dbReference type="GO" id="GO:0016787">
    <property type="term" value="F:hydrolase activity"/>
    <property type="evidence" value="ECO:0007669"/>
    <property type="project" value="UniProtKB-KW"/>
</dbReference>
<protein>
    <submittedName>
        <fullName evidence="2">Putative hydrolase</fullName>
    </submittedName>
</protein>
<evidence type="ECO:0000313" key="2">
    <source>
        <dbReference type="EMBL" id="OXC79954.1"/>
    </source>
</evidence>
<comment type="caution">
    <text evidence="2">The sequence shown here is derived from an EMBL/GenBank/DDBJ whole genome shotgun (WGS) entry which is preliminary data.</text>
</comment>
<accession>A0A226X942</accession>
<dbReference type="PANTHER" id="PTHR43194:SF2">
    <property type="entry name" value="PEROXISOMAL MEMBRANE PROTEIN LPX1"/>
    <property type="match status" value="1"/>
</dbReference>
<dbReference type="PANTHER" id="PTHR43194">
    <property type="entry name" value="HYDROLASE ALPHA/BETA FOLD FAMILY"/>
    <property type="match status" value="1"/>
</dbReference>
<dbReference type="SUPFAM" id="SSF53474">
    <property type="entry name" value="alpha/beta-Hydrolases"/>
    <property type="match status" value="1"/>
</dbReference>
<evidence type="ECO:0000259" key="1">
    <source>
        <dbReference type="Pfam" id="PF12697"/>
    </source>
</evidence>
<dbReference type="InterPro" id="IPR029058">
    <property type="entry name" value="AB_hydrolase_fold"/>
</dbReference>
<dbReference type="EMBL" id="MTHB01000027">
    <property type="protein sequence ID" value="OXC79954.1"/>
    <property type="molecule type" value="Genomic_DNA"/>
</dbReference>
<dbReference type="AlphaFoldDB" id="A0A226X942"/>
<gene>
    <name evidence="2" type="ORF">BSU04_03980</name>
</gene>
<dbReference type="InterPro" id="IPR050228">
    <property type="entry name" value="Carboxylesterase_BioH"/>
</dbReference>
<name>A0A226X942_CABSO</name>
<dbReference type="InterPro" id="IPR000073">
    <property type="entry name" value="AB_hydrolase_1"/>
</dbReference>
<proteinExistence type="predicted"/>
<organism evidence="2 3">
    <name type="scientific">Caballeronia sordidicola</name>
    <name type="common">Burkholderia sordidicola</name>
    <dbReference type="NCBI Taxonomy" id="196367"/>
    <lineage>
        <taxon>Bacteria</taxon>
        <taxon>Pseudomonadati</taxon>
        <taxon>Pseudomonadota</taxon>
        <taxon>Betaproteobacteria</taxon>
        <taxon>Burkholderiales</taxon>
        <taxon>Burkholderiaceae</taxon>
        <taxon>Caballeronia</taxon>
    </lineage>
</organism>
<dbReference type="Pfam" id="PF12697">
    <property type="entry name" value="Abhydrolase_6"/>
    <property type="match status" value="1"/>
</dbReference>
<evidence type="ECO:0000313" key="3">
    <source>
        <dbReference type="Proteomes" id="UP000214720"/>
    </source>
</evidence>
<sequence length="248" mass="26854">MDKAIPLVMIHGLMGSIDYFSPGTRMPGVSVHTPELIGYGSLANADAHSTTLENQAASVIRYLEEQVGEPSWLLGHSVGGAIAMLVAARAPSLVRGLISVEGNFTLNDAFWCRKIAALSDEAWRAEHLLMLDDPAAWLQNSGVTLSPQRIAWANDILLYQPRSTIAAMARAVVKETGSPDFLQHARAIVANGTLIHLLAGERSAPGWDVPDWVKNVSLSYVVQPDTGHMMMLEQPAAFSDIVRTMIES</sequence>
<dbReference type="Proteomes" id="UP000214720">
    <property type="component" value="Unassembled WGS sequence"/>
</dbReference>
<keyword evidence="2" id="KW-0378">Hydrolase</keyword>
<dbReference type="OrthoDB" id="5380819at2"/>
<dbReference type="RefSeq" id="WP_089159427.1">
    <property type="nucleotide sequence ID" value="NZ_MTHB01000027.1"/>
</dbReference>
<reference evidence="3" key="1">
    <citation type="submission" date="2017-01" db="EMBL/GenBank/DDBJ databases">
        <title>Genome Analysis of Deinococcus marmoris KOPRI26562.</title>
        <authorList>
            <person name="Kim J.H."/>
            <person name="Oh H.-M."/>
        </authorList>
    </citation>
    <scope>NUCLEOTIDE SEQUENCE [LARGE SCALE GENOMIC DNA]</scope>
    <source>
        <strain evidence="3">PAMC 26633</strain>
    </source>
</reference>
<feature type="domain" description="AB hydrolase-1" evidence="1">
    <location>
        <begin position="7"/>
        <end position="240"/>
    </location>
</feature>
<dbReference type="Gene3D" id="3.40.50.1820">
    <property type="entry name" value="alpha/beta hydrolase"/>
    <property type="match status" value="1"/>
</dbReference>